<evidence type="ECO:0000256" key="5">
    <source>
        <dbReference type="ARBA" id="ARBA00022833"/>
    </source>
</evidence>
<evidence type="ECO:0000259" key="9">
    <source>
        <dbReference type="PROSITE" id="PS51192"/>
    </source>
</evidence>
<dbReference type="Pfam" id="PF00270">
    <property type="entry name" value="DEAD"/>
    <property type="match status" value="1"/>
</dbReference>
<keyword evidence="2 8" id="KW-0235">DNA replication</keyword>
<feature type="binding site" evidence="8">
    <location>
        <position position="526"/>
    </location>
    <ligand>
        <name>Zn(2+)</name>
        <dbReference type="ChEBI" id="CHEBI:29105"/>
        <label>2</label>
    </ligand>
</feature>
<dbReference type="Gene3D" id="3.40.1440.60">
    <property type="entry name" value="PriA, 3(prime) DNA-binding domain"/>
    <property type="match status" value="1"/>
</dbReference>
<dbReference type="Pfam" id="PF17764">
    <property type="entry name" value="PriA_3primeBD"/>
    <property type="match status" value="1"/>
</dbReference>
<dbReference type="EC" id="5.6.2.4" evidence="8"/>
<keyword evidence="7 8" id="KW-0238">DNA-binding</keyword>
<feature type="binding site" evidence="8">
    <location>
        <position position="539"/>
    </location>
    <ligand>
        <name>Zn(2+)</name>
        <dbReference type="ChEBI" id="CHEBI:29105"/>
        <label>1</label>
    </ligand>
</feature>
<feature type="domain" description="Helicase ATP-binding" evidence="9">
    <location>
        <begin position="271"/>
        <end position="437"/>
    </location>
</feature>
<dbReference type="SMART" id="SM00490">
    <property type="entry name" value="HELICc"/>
    <property type="match status" value="1"/>
</dbReference>
<evidence type="ECO:0000256" key="8">
    <source>
        <dbReference type="HAMAP-Rule" id="MF_00983"/>
    </source>
</evidence>
<dbReference type="InterPro" id="IPR005259">
    <property type="entry name" value="PriA"/>
</dbReference>
<accession>A0ABY1NLH8</accession>
<keyword evidence="5 8" id="KW-0862">Zinc</keyword>
<sequence length="786" mass="89665">MFVEVALDLPLEKTFVYKVGDYVSHEPEVGKRVIVPFGSNDFLRTGIIVDLKEKVEFPEEKVKEVFDIPDDFAVFMENTIALAKWIADYYCASLGEVLFFFLPSGFEITESFRVSLIEENVSKIKLSPSERKIIEALQGRGACKVSVLKRRLKISNFYQSLKNLINKGVVVREEFIEKDSIPKKRFLILKESKALRGAKSKELVEFLERRGKVSVDELKERGFSLAVINRVVKEGVADVVEEKVTVGNRPQELKDLREIELTPSQKKAFEAVTSAESGTFLLYGVTGSGKMEVYLKIAKEFVDRGKSVLILVPELLLTPELRARVESYFGNRIGIFHGKLTQREKVSAWLKAVRGEVKIFIGTRAAVMLPLKDLGLIVVDEEQDDSYKEQQKPYFHAREVAIKRGKREKFPVLLVSATPSVDTYYRVQKGEIEKLELKERVSTVPLPFIKVVNLQDSKRTNIFSKELLTALENTVKKGEQALLFINRRGFFAQSFCPSCGFIAECEDCAVPLVYHRSEKKLICHICGKRYKPVYRCPKCSTRLEFKGYGTERVEEEIKILFPEFKVVRLDQDTVKNPSVGARLIKEIKEGKYDVIVGTQIATKGHNFPKLTLVGILIADLLGGAPDYRGAERIFQSIVHTTGRAGRFKPGAAIVQCFNPDLPAIKFAVEYRFEDFYREELETRSILNYPPFNKGVLVEFQLDKLSGFKKLEEKFRLLKGELSKYFSVGELIPAPIPKVSGRYRFTSFMRALNEEVLLSGIMWIKKTFPDTFRSFRYKIDVEPVRII</sequence>
<comment type="cofactor">
    <cofactor evidence="8">
        <name>Zn(2+)</name>
        <dbReference type="ChEBI" id="CHEBI:29105"/>
    </cofactor>
    <text evidence="8">Binds 2 zinc ions per subunit.</text>
</comment>
<comment type="catalytic activity">
    <reaction evidence="8">
        <text>ATP + H2O = ADP + phosphate + H(+)</text>
        <dbReference type="Rhea" id="RHEA:13065"/>
        <dbReference type="ChEBI" id="CHEBI:15377"/>
        <dbReference type="ChEBI" id="CHEBI:15378"/>
        <dbReference type="ChEBI" id="CHEBI:30616"/>
        <dbReference type="ChEBI" id="CHEBI:43474"/>
        <dbReference type="ChEBI" id="CHEBI:456216"/>
        <dbReference type="EC" id="5.6.2.4"/>
    </reaction>
</comment>
<dbReference type="PANTHER" id="PTHR30580:SF0">
    <property type="entry name" value="PRIMOSOMAL PROTEIN N"/>
    <property type="match status" value="1"/>
</dbReference>
<comment type="function">
    <text evidence="8">Initiates the restart of stalled replication forks, which reloads the replicative helicase on sites other than the origin of replication. Recognizes and binds to abandoned replication forks and remodels them to uncover a helicase loading site. Promotes assembly of the primosome at these replication forks.</text>
</comment>
<evidence type="ECO:0000256" key="3">
    <source>
        <dbReference type="ARBA" id="ARBA00022723"/>
    </source>
</evidence>
<dbReference type="RefSeq" id="WP_283400544.1">
    <property type="nucleotide sequence ID" value="NZ_FXUB01000002.1"/>
</dbReference>
<dbReference type="Gene3D" id="3.40.50.300">
    <property type="entry name" value="P-loop containing nucleotide triphosphate hydrolases"/>
    <property type="match status" value="2"/>
</dbReference>
<keyword evidence="11" id="KW-1185">Reference proteome</keyword>
<feature type="binding site" evidence="8">
    <location>
        <position position="536"/>
    </location>
    <ligand>
        <name>Zn(2+)</name>
        <dbReference type="ChEBI" id="CHEBI:29105"/>
        <label>1</label>
    </ligand>
</feature>
<dbReference type="PROSITE" id="PS51192">
    <property type="entry name" value="HELICASE_ATP_BIND_1"/>
    <property type="match status" value="1"/>
</dbReference>
<proteinExistence type="inferred from homology"/>
<dbReference type="InterPro" id="IPR042115">
    <property type="entry name" value="PriA_3primeBD_sf"/>
</dbReference>
<dbReference type="PANTHER" id="PTHR30580">
    <property type="entry name" value="PRIMOSOMAL PROTEIN N"/>
    <property type="match status" value="1"/>
</dbReference>
<evidence type="ECO:0000256" key="2">
    <source>
        <dbReference type="ARBA" id="ARBA00022705"/>
    </source>
</evidence>
<organism evidence="10 11">
    <name type="scientific">Desulfurobacterium pacificum</name>
    <dbReference type="NCBI Taxonomy" id="240166"/>
    <lineage>
        <taxon>Bacteria</taxon>
        <taxon>Pseudomonadati</taxon>
        <taxon>Aquificota</taxon>
        <taxon>Aquificia</taxon>
        <taxon>Desulfurobacteriales</taxon>
        <taxon>Desulfurobacteriaceae</taxon>
        <taxon>Desulfurobacterium</taxon>
    </lineage>
</organism>
<feature type="binding site" evidence="8">
    <location>
        <position position="523"/>
    </location>
    <ligand>
        <name>Zn(2+)</name>
        <dbReference type="ChEBI" id="CHEBI:29105"/>
        <label>2</label>
    </ligand>
</feature>
<dbReference type="InterPro" id="IPR040498">
    <property type="entry name" value="PriA_CRR"/>
</dbReference>
<feature type="binding site" evidence="8">
    <location>
        <position position="496"/>
    </location>
    <ligand>
        <name>Zn(2+)</name>
        <dbReference type="ChEBI" id="CHEBI:29105"/>
        <label>1</label>
    </ligand>
</feature>
<reference evidence="10 11" key="1">
    <citation type="submission" date="2017-05" db="EMBL/GenBank/DDBJ databases">
        <authorList>
            <person name="Varghese N."/>
            <person name="Submissions S."/>
        </authorList>
    </citation>
    <scope>NUCLEOTIDE SEQUENCE [LARGE SCALE GENOMIC DNA]</scope>
    <source>
        <strain evidence="10 11">DSM 15522</strain>
    </source>
</reference>
<keyword evidence="3 8" id="KW-0479">Metal-binding</keyword>
<dbReference type="CDD" id="cd17929">
    <property type="entry name" value="DEXHc_priA"/>
    <property type="match status" value="1"/>
</dbReference>
<dbReference type="InterPro" id="IPR014001">
    <property type="entry name" value="Helicase_ATP-bd"/>
</dbReference>
<dbReference type="NCBIfam" id="TIGR00595">
    <property type="entry name" value="priA"/>
    <property type="match status" value="1"/>
</dbReference>
<dbReference type="SUPFAM" id="SSF52540">
    <property type="entry name" value="P-loop containing nucleoside triphosphate hydrolases"/>
    <property type="match status" value="2"/>
</dbReference>
<evidence type="ECO:0000256" key="6">
    <source>
        <dbReference type="ARBA" id="ARBA00022840"/>
    </source>
</evidence>
<dbReference type="InterPro" id="IPR001650">
    <property type="entry name" value="Helicase_C-like"/>
</dbReference>
<protein>
    <recommendedName>
        <fullName evidence="8">Replication restart protein PriA</fullName>
    </recommendedName>
    <alternativeName>
        <fullName evidence="8">ATP-dependent DNA helicase PriA</fullName>
        <ecNumber evidence="8">5.6.2.4</ecNumber>
    </alternativeName>
    <alternativeName>
        <fullName evidence="8">DNA 3'-5' helicase PriA</fullName>
    </alternativeName>
</protein>
<evidence type="ECO:0000313" key="10">
    <source>
        <dbReference type="EMBL" id="SMP12775.1"/>
    </source>
</evidence>
<dbReference type="InterPro" id="IPR041222">
    <property type="entry name" value="PriA_3primeBD"/>
</dbReference>
<keyword evidence="6 8" id="KW-0067">ATP-binding</keyword>
<dbReference type="Pfam" id="PF18319">
    <property type="entry name" value="Zn_ribbon_PriA"/>
    <property type="match status" value="1"/>
</dbReference>
<dbReference type="InterPro" id="IPR036390">
    <property type="entry name" value="WH_DNA-bd_sf"/>
</dbReference>
<feature type="binding site" evidence="8">
    <location>
        <position position="499"/>
    </location>
    <ligand>
        <name>Zn(2+)</name>
        <dbReference type="ChEBI" id="CHEBI:29105"/>
        <label>1</label>
    </ligand>
</feature>
<dbReference type="GO" id="GO:0004386">
    <property type="term" value="F:helicase activity"/>
    <property type="evidence" value="ECO:0007669"/>
    <property type="project" value="UniProtKB-KW"/>
</dbReference>
<evidence type="ECO:0000313" key="11">
    <source>
        <dbReference type="Proteomes" id="UP001157911"/>
    </source>
</evidence>
<name>A0ABY1NLH8_9BACT</name>
<evidence type="ECO:0000256" key="1">
    <source>
        <dbReference type="ARBA" id="ARBA00022515"/>
    </source>
</evidence>
<comment type="caution">
    <text evidence="10">The sequence shown here is derived from an EMBL/GenBank/DDBJ whole genome shotgun (WGS) entry which is preliminary data.</text>
</comment>
<dbReference type="EMBL" id="FXUB01000002">
    <property type="protein sequence ID" value="SMP12775.1"/>
    <property type="molecule type" value="Genomic_DNA"/>
</dbReference>
<feature type="binding site" evidence="8">
    <location>
        <position position="505"/>
    </location>
    <ligand>
        <name>Zn(2+)</name>
        <dbReference type="ChEBI" id="CHEBI:29105"/>
        <label>2</label>
    </ligand>
</feature>
<dbReference type="HAMAP" id="MF_00983">
    <property type="entry name" value="PriA"/>
    <property type="match status" value="1"/>
</dbReference>
<dbReference type="InterPro" id="IPR011545">
    <property type="entry name" value="DEAD/DEAH_box_helicase_dom"/>
</dbReference>
<keyword evidence="4 8" id="KW-0547">Nucleotide-binding</keyword>
<feature type="binding site" evidence="8">
    <location>
        <position position="508"/>
    </location>
    <ligand>
        <name>Zn(2+)</name>
        <dbReference type="ChEBI" id="CHEBI:29105"/>
        <label>2</label>
    </ligand>
</feature>
<dbReference type="Proteomes" id="UP001157911">
    <property type="component" value="Unassembled WGS sequence"/>
</dbReference>
<dbReference type="InterPro" id="IPR027417">
    <property type="entry name" value="P-loop_NTPase"/>
</dbReference>
<evidence type="ECO:0000256" key="4">
    <source>
        <dbReference type="ARBA" id="ARBA00022741"/>
    </source>
</evidence>
<gene>
    <name evidence="8" type="primary">priA</name>
    <name evidence="10" type="ORF">SAMN06265339_1072</name>
</gene>
<evidence type="ECO:0000256" key="7">
    <source>
        <dbReference type="ARBA" id="ARBA00023125"/>
    </source>
</evidence>
<dbReference type="SMART" id="SM00487">
    <property type="entry name" value="DEXDc"/>
    <property type="match status" value="1"/>
</dbReference>
<dbReference type="Pfam" id="PF00271">
    <property type="entry name" value="Helicase_C"/>
    <property type="match status" value="1"/>
</dbReference>
<comment type="catalytic activity">
    <reaction evidence="8">
        <text>Couples ATP hydrolysis with the unwinding of duplex DNA by translocating in the 3'-5' direction.</text>
        <dbReference type="EC" id="5.6.2.4"/>
    </reaction>
</comment>
<keyword evidence="8" id="KW-0413">Isomerase</keyword>
<comment type="similarity">
    <text evidence="8">Belongs to the helicase family. PriA subfamily.</text>
</comment>
<keyword evidence="8 10" id="KW-0347">Helicase</keyword>
<keyword evidence="1 8" id="KW-0639">Primosome</keyword>
<dbReference type="SUPFAM" id="SSF46785">
    <property type="entry name" value="Winged helix' DNA-binding domain"/>
    <property type="match status" value="1"/>
</dbReference>
<keyword evidence="8" id="KW-0378">Hydrolase</keyword>
<comment type="subunit">
    <text evidence="8">Component of the replication restart primosome.</text>
</comment>